<dbReference type="SUPFAM" id="SSF53271">
    <property type="entry name" value="PRTase-like"/>
    <property type="match status" value="1"/>
</dbReference>
<dbReference type="InterPro" id="IPR026597">
    <property type="entry name" value="HGPRTase-like"/>
</dbReference>
<dbReference type="CDD" id="cd06223">
    <property type="entry name" value="PRTases_typeI"/>
    <property type="match status" value="1"/>
</dbReference>
<keyword evidence="2" id="KW-0660">Purine salvage</keyword>
<dbReference type="InterPro" id="IPR029057">
    <property type="entry name" value="PRTase-like"/>
</dbReference>
<organism evidence="4">
    <name type="scientific">uncultured marine group II/III euryarchaeote KM3_156_A06</name>
    <dbReference type="NCBI Taxonomy" id="1457899"/>
    <lineage>
        <taxon>Archaea</taxon>
        <taxon>Methanobacteriati</taxon>
        <taxon>Methanobacteriota</taxon>
        <taxon>environmental samples</taxon>
    </lineage>
</organism>
<dbReference type="GO" id="GO:0003999">
    <property type="term" value="F:adenine phosphoribosyltransferase activity"/>
    <property type="evidence" value="ECO:0007669"/>
    <property type="project" value="UniProtKB-EC"/>
</dbReference>
<dbReference type="Pfam" id="PF00156">
    <property type="entry name" value="Pribosyltran"/>
    <property type="match status" value="1"/>
</dbReference>
<evidence type="ECO:0000313" key="4">
    <source>
        <dbReference type="EMBL" id="AIF02282.1"/>
    </source>
</evidence>
<dbReference type="NCBIfam" id="NF002635">
    <property type="entry name" value="PRK02304.1-4"/>
    <property type="match status" value="1"/>
</dbReference>
<evidence type="ECO:0000256" key="2">
    <source>
        <dbReference type="ARBA" id="ARBA00022726"/>
    </source>
</evidence>
<dbReference type="Gene3D" id="3.40.50.2020">
    <property type="match status" value="1"/>
</dbReference>
<dbReference type="EC" id="2.4.2.7" evidence="4"/>
<evidence type="ECO:0000259" key="3">
    <source>
        <dbReference type="Pfam" id="PF00156"/>
    </source>
</evidence>
<protein>
    <submittedName>
        <fullName evidence="4">Phosphoribosyltransferase (Apt)</fullName>
        <ecNumber evidence="4">2.4.2.7</ecNumber>
    </submittedName>
</protein>
<dbReference type="InterPro" id="IPR000836">
    <property type="entry name" value="PRTase_dom"/>
</dbReference>
<reference evidence="4" key="1">
    <citation type="journal article" date="2014" name="Genome Biol. Evol.">
        <title>Pangenome evidence for extensive interdomain horizontal transfer affecting lineage core and shell genes in uncultured planktonic thaumarchaeota and euryarchaeota.</title>
        <authorList>
            <person name="Deschamps P."/>
            <person name="Zivanovic Y."/>
            <person name="Moreira D."/>
            <person name="Rodriguez-Valera F."/>
            <person name="Lopez-Garcia P."/>
        </authorList>
    </citation>
    <scope>NUCLEOTIDE SEQUENCE</scope>
</reference>
<dbReference type="PANTHER" id="PTHR43864:SF1">
    <property type="entry name" value="XANTHINE PHOSPHORIBOSYLTRANSFERASE"/>
    <property type="match status" value="1"/>
</dbReference>
<dbReference type="NCBIfam" id="NF040646">
    <property type="entry name" value="HPT_Archaea"/>
    <property type="match status" value="1"/>
</dbReference>
<accession>A0A075GK26</accession>
<dbReference type="EMBL" id="KF900645">
    <property type="protein sequence ID" value="AIF02282.1"/>
    <property type="molecule type" value="Genomic_DNA"/>
</dbReference>
<dbReference type="GO" id="GO:0006166">
    <property type="term" value="P:purine ribonucleoside salvage"/>
    <property type="evidence" value="ECO:0007669"/>
    <property type="project" value="UniProtKB-KW"/>
</dbReference>
<keyword evidence="1 4" id="KW-0808">Transferase</keyword>
<feature type="domain" description="Phosphoribosyltransferase" evidence="3">
    <location>
        <begin position="59"/>
        <end position="163"/>
    </location>
</feature>
<keyword evidence="4" id="KW-0328">Glycosyltransferase</keyword>
<dbReference type="InterPro" id="IPR050118">
    <property type="entry name" value="Pur/Pyrimidine_PRTase"/>
</dbReference>
<dbReference type="AlphaFoldDB" id="A0A075GK26"/>
<dbReference type="PANTHER" id="PTHR43864">
    <property type="entry name" value="HYPOXANTHINE/GUANINE PHOSPHORIBOSYLTRANSFERASE"/>
    <property type="match status" value="1"/>
</dbReference>
<evidence type="ECO:0000256" key="1">
    <source>
        <dbReference type="ARBA" id="ARBA00022679"/>
    </source>
</evidence>
<name>A0A075GK26_9EURY</name>
<sequence>MSSVQPSDERVIRLRESVVNSPTIWKGDYAYFIHPLSDGVPRQSGEMLAEARDIVLEMVNWDEIDLILGIEAMGIPLAACISIATEKPLVIGRKRPYELPGEVRVDQSTGYSKGAIFINDINPDERVFVVDDVISTGGTLRAVLAAVEKAGAIVQDVVAVFEKNNIVSEIVAETGWPIRSLVRVRMEGDQVILLD</sequence>
<proteinExistence type="predicted"/>
<gene>
    <name evidence="4" type="primary">apt</name>
</gene>